<keyword evidence="2" id="KW-1133">Transmembrane helix</keyword>
<keyword evidence="2" id="KW-0812">Transmembrane</keyword>
<dbReference type="Gene3D" id="1.10.437.10">
    <property type="entry name" value="Blc2-like"/>
    <property type="match status" value="1"/>
</dbReference>
<sequence length="241" mass="28036">MDNNSCAKGSRLFVRRQSGTRLEPLHIPPLDTSEPVRYVNQSLCYENWHHIQKNFKDVEEEGQELFQNFLKDQIEREPAIIVEDLVFERLSGYSNDLWAEDGLALQLKADAFKTTRQREDIRASSAAVDLSMTHEQFKAHLNRFYFKDRAKLRGILGLFYLCSDITIRALKESLELFEKYLMWSLQFIKTSVSLWVHQQGGWSLVLKTPVHPIIKVCLWIAMSAVALFTLVRLNKWKSSTV</sequence>
<dbReference type="AlphaFoldDB" id="A0AAV4HAW6"/>
<evidence type="ECO:0000256" key="1">
    <source>
        <dbReference type="ARBA" id="ARBA00022703"/>
    </source>
</evidence>
<dbReference type="SUPFAM" id="SSF56854">
    <property type="entry name" value="Bcl-2 inhibitors of programmed cell death"/>
    <property type="match status" value="1"/>
</dbReference>
<evidence type="ECO:0000313" key="3">
    <source>
        <dbReference type="EMBL" id="GFR95068.1"/>
    </source>
</evidence>
<dbReference type="GO" id="GO:0006915">
    <property type="term" value="P:apoptotic process"/>
    <property type="evidence" value="ECO:0007669"/>
    <property type="project" value="UniProtKB-KW"/>
</dbReference>
<keyword evidence="1" id="KW-0053">Apoptosis</keyword>
<dbReference type="InterPro" id="IPR002475">
    <property type="entry name" value="Bcl2-like"/>
</dbReference>
<reference evidence="3 4" key="1">
    <citation type="journal article" date="2021" name="Elife">
        <title>Chloroplast acquisition without the gene transfer in kleptoplastic sea slugs, Plakobranchus ocellatus.</title>
        <authorList>
            <person name="Maeda T."/>
            <person name="Takahashi S."/>
            <person name="Yoshida T."/>
            <person name="Shimamura S."/>
            <person name="Takaki Y."/>
            <person name="Nagai Y."/>
            <person name="Toyoda A."/>
            <person name="Suzuki Y."/>
            <person name="Arimoto A."/>
            <person name="Ishii H."/>
            <person name="Satoh N."/>
            <person name="Nishiyama T."/>
            <person name="Hasebe M."/>
            <person name="Maruyama T."/>
            <person name="Minagawa J."/>
            <person name="Obokata J."/>
            <person name="Shigenobu S."/>
        </authorList>
    </citation>
    <scope>NUCLEOTIDE SEQUENCE [LARGE SCALE GENOMIC DNA]</scope>
</reference>
<dbReference type="PROSITE" id="PS50062">
    <property type="entry name" value="BCL2_FAMILY"/>
    <property type="match status" value="1"/>
</dbReference>
<dbReference type="EMBL" id="BMAT01008910">
    <property type="protein sequence ID" value="GFR95068.1"/>
    <property type="molecule type" value="Genomic_DNA"/>
</dbReference>
<proteinExistence type="predicted"/>
<dbReference type="GO" id="GO:0042981">
    <property type="term" value="P:regulation of apoptotic process"/>
    <property type="evidence" value="ECO:0007669"/>
    <property type="project" value="InterPro"/>
</dbReference>
<name>A0AAV4HAW6_9GAST</name>
<protein>
    <submittedName>
        <fullName evidence="3">Apoptosis regulator BAX</fullName>
    </submittedName>
</protein>
<dbReference type="Proteomes" id="UP000762676">
    <property type="component" value="Unassembled WGS sequence"/>
</dbReference>
<keyword evidence="4" id="KW-1185">Reference proteome</keyword>
<feature type="transmembrane region" description="Helical" evidence="2">
    <location>
        <begin position="213"/>
        <end position="233"/>
    </location>
</feature>
<evidence type="ECO:0000256" key="2">
    <source>
        <dbReference type="SAM" id="Phobius"/>
    </source>
</evidence>
<dbReference type="InterPro" id="IPR036834">
    <property type="entry name" value="Bcl-2-like_sf"/>
</dbReference>
<comment type="caution">
    <text evidence="3">The sequence shown here is derived from an EMBL/GenBank/DDBJ whole genome shotgun (WGS) entry which is preliminary data.</text>
</comment>
<evidence type="ECO:0000313" key="4">
    <source>
        <dbReference type="Proteomes" id="UP000762676"/>
    </source>
</evidence>
<organism evidence="3 4">
    <name type="scientific">Elysia marginata</name>
    <dbReference type="NCBI Taxonomy" id="1093978"/>
    <lineage>
        <taxon>Eukaryota</taxon>
        <taxon>Metazoa</taxon>
        <taxon>Spiralia</taxon>
        <taxon>Lophotrochozoa</taxon>
        <taxon>Mollusca</taxon>
        <taxon>Gastropoda</taxon>
        <taxon>Heterobranchia</taxon>
        <taxon>Euthyneura</taxon>
        <taxon>Panpulmonata</taxon>
        <taxon>Sacoglossa</taxon>
        <taxon>Placobranchoidea</taxon>
        <taxon>Plakobranchidae</taxon>
        <taxon>Elysia</taxon>
    </lineage>
</organism>
<gene>
    <name evidence="3" type="ORF">ElyMa_004419300</name>
</gene>
<accession>A0AAV4HAW6</accession>
<keyword evidence="2" id="KW-0472">Membrane</keyword>